<name>A0A0A9FNB5_ARUDO</name>
<accession>A0A0A9FNB5</accession>
<protein>
    <submittedName>
        <fullName evidence="1">Uncharacterized protein</fullName>
    </submittedName>
</protein>
<sequence length="46" mass="5208">MMMLPVHLSSNCVMNPYACTPDHLCFVGNLNTILLCICLTFAGRYW</sequence>
<reference evidence="1" key="1">
    <citation type="submission" date="2014-09" db="EMBL/GenBank/DDBJ databases">
        <authorList>
            <person name="Magalhaes I.L.F."/>
            <person name="Oliveira U."/>
            <person name="Santos F.R."/>
            <person name="Vidigal T.H.D.A."/>
            <person name="Brescovit A.D."/>
            <person name="Santos A.J."/>
        </authorList>
    </citation>
    <scope>NUCLEOTIDE SEQUENCE</scope>
    <source>
        <tissue evidence="1">Shoot tissue taken approximately 20 cm above the soil surface</tissue>
    </source>
</reference>
<organism evidence="1">
    <name type="scientific">Arundo donax</name>
    <name type="common">Giant reed</name>
    <name type="synonym">Donax arundinaceus</name>
    <dbReference type="NCBI Taxonomy" id="35708"/>
    <lineage>
        <taxon>Eukaryota</taxon>
        <taxon>Viridiplantae</taxon>
        <taxon>Streptophyta</taxon>
        <taxon>Embryophyta</taxon>
        <taxon>Tracheophyta</taxon>
        <taxon>Spermatophyta</taxon>
        <taxon>Magnoliopsida</taxon>
        <taxon>Liliopsida</taxon>
        <taxon>Poales</taxon>
        <taxon>Poaceae</taxon>
        <taxon>PACMAD clade</taxon>
        <taxon>Arundinoideae</taxon>
        <taxon>Arundineae</taxon>
        <taxon>Arundo</taxon>
    </lineage>
</organism>
<proteinExistence type="predicted"/>
<dbReference type="AlphaFoldDB" id="A0A0A9FNB5"/>
<reference evidence="1" key="2">
    <citation type="journal article" date="2015" name="Data Brief">
        <title>Shoot transcriptome of the giant reed, Arundo donax.</title>
        <authorList>
            <person name="Barrero R.A."/>
            <person name="Guerrero F.D."/>
            <person name="Moolhuijzen P."/>
            <person name="Goolsby J.A."/>
            <person name="Tidwell J."/>
            <person name="Bellgard S.E."/>
            <person name="Bellgard M.I."/>
        </authorList>
    </citation>
    <scope>NUCLEOTIDE SEQUENCE</scope>
    <source>
        <tissue evidence="1">Shoot tissue taken approximately 20 cm above the soil surface</tissue>
    </source>
</reference>
<evidence type="ECO:0000313" key="1">
    <source>
        <dbReference type="EMBL" id="JAE12784.1"/>
    </source>
</evidence>
<dbReference type="EMBL" id="GBRH01185112">
    <property type="protein sequence ID" value="JAE12784.1"/>
    <property type="molecule type" value="Transcribed_RNA"/>
</dbReference>